<dbReference type="EC" id="2.7.13.3" evidence="2"/>
<dbReference type="Pfam" id="PF00072">
    <property type="entry name" value="Response_reg"/>
    <property type="match status" value="1"/>
</dbReference>
<evidence type="ECO:0000256" key="2">
    <source>
        <dbReference type="ARBA" id="ARBA00012438"/>
    </source>
</evidence>
<dbReference type="AlphaFoldDB" id="A0A258D400"/>
<dbReference type="PROSITE" id="PS50109">
    <property type="entry name" value="HIS_KIN"/>
    <property type="match status" value="1"/>
</dbReference>
<dbReference type="PRINTS" id="PR00344">
    <property type="entry name" value="BCTRLSENSOR"/>
</dbReference>
<organism evidence="8 9">
    <name type="scientific">Caulobacter vibrioides</name>
    <name type="common">Caulobacter crescentus</name>
    <dbReference type="NCBI Taxonomy" id="155892"/>
    <lineage>
        <taxon>Bacteria</taxon>
        <taxon>Pseudomonadati</taxon>
        <taxon>Pseudomonadota</taxon>
        <taxon>Alphaproteobacteria</taxon>
        <taxon>Caulobacterales</taxon>
        <taxon>Caulobacteraceae</taxon>
        <taxon>Caulobacter</taxon>
    </lineage>
</organism>
<dbReference type="InterPro" id="IPR011006">
    <property type="entry name" value="CheY-like_superfamily"/>
</dbReference>
<dbReference type="Gene3D" id="3.40.50.2300">
    <property type="match status" value="1"/>
</dbReference>
<proteinExistence type="predicted"/>
<dbReference type="PANTHER" id="PTHR45339">
    <property type="entry name" value="HYBRID SIGNAL TRANSDUCTION HISTIDINE KINASE J"/>
    <property type="match status" value="1"/>
</dbReference>
<dbReference type="SMART" id="SM00448">
    <property type="entry name" value="REC"/>
    <property type="match status" value="1"/>
</dbReference>
<feature type="modified residue" description="4-aspartylphosphate" evidence="5">
    <location>
        <position position="263"/>
    </location>
</feature>
<dbReference type="EMBL" id="NCDQ01000183">
    <property type="protein sequence ID" value="OYX02537.1"/>
    <property type="molecule type" value="Genomic_DNA"/>
</dbReference>
<feature type="domain" description="Response regulatory" evidence="7">
    <location>
        <begin position="214"/>
        <end position="333"/>
    </location>
</feature>
<dbReference type="PANTHER" id="PTHR45339:SF1">
    <property type="entry name" value="HYBRID SIGNAL TRANSDUCTION HISTIDINE KINASE J"/>
    <property type="match status" value="1"/>
</dbReference>
<dbReference type="InterPro" id="IPR036890">
    <property type="entry name" value="HATPase_C_sf"/>
</dbReference>
<feature type="domain" description="Histidine kinase" evidence="6">
    <location>
        <begin position="1"/>
        <end position="199"/>
    </location>
</feature>
<evidence type="ECO:0000256" key="3">
    <source>
        <dbReference type="ARBA" id="ARBA00022553"/>
    </source>
</evidence>
<dbReference type="FunFam" id="3.30.565.10:FF:000010">
    <property type="entry name" value="Sensor histidine kinase RcsC"/>
    <property type="match status" value="1"/>
</dbReference>
<evidence type="ECO:0000256" key="4">
    <source>
        <dbReference type="ARBA" id="ARBA00023012"/>
    </source>
</evidence>
<comment type="catalytic activity">
    <reaction evidence="1">
        <text>ATP + protein L-histidine = ADP + protein N-phospho-L-histidine.</text>
        <dbReference type="EC" id="2.7.13.3"/>
    </reaction>
</comment>
<dbReference type="CDD" id="cd16922">
    <property type="entry name" value="HATPase_EvgS-ArcB-TorS-like"/>
    <property type="match status" value="1"/>
</dbReference>
<dbReference type="SMART" id="SM00387">
    <property type="entry name" value="HATPase_c"/>
    <property type="match status" value="1"/>
</dbReference>
<comment type="caution">
    <text evidence="8">The sequence shown here is derived from an EMBL/GenBank/DDBJ whole genome shotgun (WGS) entry which is preliminary data.</text>
</comment>
<dbReference type="SUPFAM" id="SSF52172">
    <property type="entry name" value="CheY-like"/>
    <property type="match status" value="1"/>
</dbReference>
<dbReference type="InterPro" id="IPR003594">
    <property type="entry name" value="HATPase_dom"/>
</dbReference>
<evidence type="ECO:0000313" key="8">
    <source>
        <dbReference type="EMBL" id="OYX02537.1"/>
    </source>
</evidence>
<sequence>SLLREPMVPSQRERAELIMSSGSVLLMLLNEILDLSDLERGAIRLESKPFDLATTIGEACDAAILMAEDKGVTLQIEVDSEAAGRWLGDARRLHQILYHLVANALKFTAAGQVRVIASAKAGDLILSVADTGMGIDAEALPRLFEAFTQVDDASTRAFGGAGIGLSVCHRLVGLMGGRLEVESQVGQGSLFTVVLPMNRDRASERATGQDAGLRVLVAEDNEANQRVVRTVLNALGIDPVIVADGEAVVRAWSTDAWDLVLMDIQMPLKNGIDATLEIRRLEAERSLPATRIVALTANAMPHQIETYSAAGMNGVVQKPIMITDLQAALTGDRAA</sequence>
<accession>A0A258D400</accession>
<dbReference type="InterPro" id="IPR004358">
    <property type="entry name" value="Sig_transdc_His_kin-like_C"/>
</dbReference>
<dbReference type="Gene3D" id="3.30.565.10">
    <property type="entry name" value="Histidine kinase-like ATPase, C-terminal domain"/>
    <property type="match status" value="1"/>
</dbReference>
<dbReference type="SUPFAM" id="SSF55874">
    <property type="entry name" value="ATPase domain of HSP90 chaperone/DNA topoisomerase II/histidine kinase"/>
    <property type="match status" value="1"/>
</dbReference>
<keyword evidence="3 5" id="KW-0597">Phosphoprotein</keyword>
<evidence type="ECO:0000259" key="7">
    <source>
        <dbReference type="PROSITE" id="PS50110"/>
    </source>
</evidence>
<evidence type="ECO:0000313" key="9">
    <source>
        <dbReference type="Proteomes" id="UP000215616"/>
    </source>
</evidence>
<dbReference type="InterPro" id="IPR001789">
    <property type="entry name" value="Sig_transdc_resp-reg_receiver"/>
</dbReference>
<reference evidence="8 9" key="1">
    <citation type="submission" date="2017-03" db="EMBL/GenBank/DDBJ databases">
        <title>Lifting the veil on microbial sulfur biogeochemistry in mining wastewaters.</title>
        <authorList>
            <person name="Kantor R.S."/>
            <person name="Colenbrander Nelson T."/>
            <person name="Marshall S."/>
            <person name="Bennett D."/>
            <person name="Apte S."/>
            <person name="Camacho D."/>
            <person name="Thomas B.C."/>
            <person name="Warren L.A."/>
            <person name="Banfield J.F."/>
        </authorList>
    </citation>
    <scope>NUCLEOTIDE SEQUENCE [LARGE SCALE GENOMIC DNA]</scope>
    <source>
        <strain evidence="8">32-67-7</strain>
    </source>
</reference>
<dbReference type="GO" id="GO:0000160">
    <property type="term" value="P:phosphorelay signal transduction system"/>
    <property type="evidence" value="ECO:0007669"/>
    <property type="project" value="UniProtKB-KW"/>
</dbReference>
<evidence type="ECO:0000259" key="6">
    <source>
        <dbReference type="PROSITE" id="PS50109"/>
    </source>
</evidence>
<dbReference type="Proteomes" id="UP000215616">
    <property type="component" value="Unassembled WGS sequence"/>
</dbReference>
<protein>
    <recommendedName>
        <fullName evidence="2">histidine kinase</fullName>
        <ecNumber evidence="2">2.7.13.3</ecNumber>
    </recommendedName>
</protein>
<evidence type="ECO:0000256" key="5">
    <source>
        <dbReference type="PROSITE-ProRule" id="PRU00169"/>
    </source>
</evidence>
<dbReference type="Pfam" id="PF02518">
    <property type="entry name" value="HATPase_c"/>
    <property type="match status" value="1"/>
</dbReference>
<name>A0A258D400_CAUVI</name>
<evidence type="ECO:0000256" key="1">
    <source>
        <dbReference type="ARBA" id="ARBA00000085"/>
    </source>
</evidence>
<dbReference type="CDD" id="cd17546">
    <property type="entry name" value="REC_hyHK_CKI1_RcsC-like"/>
    <property type="match status" value="1"/>
</dbReference>
<dbReference type="InterPro" id="IPR005467">
    <property type="entry name" value="His_kinase_dom"/>
</dbReference>
<dbReference type="PROSITE" id="PS50110">
    <property type="entry name" value="RESPONSE_REGULATORY"/>
    <property type="match status" value="1"/>
</dbReference>
<keyword evidence="4" id="KW-0902">Two-component regulatory system</keyword>
<dbReference type="GO" id="GO:0004673">
    <property type="term" value="F:protein histidine kinase activity"/>
    <property type="evidence" value="ECO:0007669"/>
    <property type="project" value="UniProtKB-EC"/>
</dbReference>
<feature type="non-terminal residue" evidence="8">
    <location>
        <position position="1"/>
    </location>
</feature>
<gene>
    <name evidence="8" type="ORF">B7Z12_11895</name>
</gene>